<gene>
    <name evidence="2" type="ORF">LSAA_2578</name>
</gene>
<reference evidence="2" key="1">
    <citation type="submission" date="2021-02" db="EMBL/GenBank/DDBJ databases">
        <authorList>
            <person name="Bekaert M."/>
        </authorList>
    </citation>
    <scope>NUCLEOTIDE SEQUENCE</scope>
    <source>
        <strain evidence="2">IoA-00</strain>
    </source>
</reference>
<proteinExistence type="predicted"/>
<feature type="region of interest" description="Disordered" evidence="1">
    <location>
        <begin position="1"/>
        <end position="22"/>
    </location>
</feature>
<accession>A0A7R8H1B7</accession>
<dbReference type="EMBL" id="HG994589">
    <property type="protein sequence ID" value="CAF2791366.1"/>
    <property type="molecule type" value="Genomic_DNA"/>
</dbReference>
<protein>
    <submittedName>
        <fullName evidence="2">(salmon louse) hypothetical protein</fullName>
    </submittedName>
</protein>
<evidence type="ECO:0000313" key="3">
    <source>
        <dbReference type="Proteomes" id="UP000675881"/>
    </source>
</evidence>
<dbReference type="AlphaFoldDB" id="A0A7R8H1B7"/>
<evidence type="ECO:0000313" key="2">
    <source>
        <dbReference type="EMBL" id="CAF2791366.1"/>
    </source>
</evidence>
<keyword evidence="3" id="KW-1185">Reference proteome</keyword>
<dbReference type="Proteomes" id="UP000675881">
    <property type="component" value="Chromosome 10"/>
</dbReference>
<feature type="region of interest" description="Disordered" evidence="1">
    <location>
        <begin position="85"/>
        <end position="120"/>
    </location>
</feature>
<name>A0A7R8H1B7_LEPSM</name>
<sequence length="120" mass="14217">MSDESGDTQCDPVKGTETEPKTEDCYRYEGDVCIYTDPWTKKEYVLNSSKTDWVPREETDYEFDGKTYIHRDKKTGRKRRWNLDSKEWETSESELDSDSENEKPIVKKAMPGWNPDKKIY</sequence>
<dbReference type="OrthoDB" id="10258585at2759"/>
<feature type="compositionally biased region" description="Acidic residues" evidence="1">
    <location>
        <begin position="90"/>
        <end position="99"/>
    </location>
</feature>
<organism evidence="2 3">
    <name type="scientific">Lepeophtheirus salmonis</name>
    <name type="common">Salmon louse</name>
    <name type="synonym">Caligus salmonis</name>
    <dbReference type="NCBI Taxonomy" id="72036"/>
    <lineage>
        <taxon>Eukaryota</taxon>
        <taxon>Metazoa</taxon>
        <taxon>Ecdysozoa</taxon>
        <taxon>Arthropoda</taxon>
        <taxon>Crustacea</taxon>
        <taxon>Multicrustacea</taxon>
        <taxon>Hexanauplia</taxon>
        <taxon>Copepoda</taxon>
        <taxon>Siphonostomatoida</taxon>
        <taxon>Caligidae</taxon>
        <taxon>Lepeophtheirus</taxon>
    </lineage>
</organism>
<evidence type="ECO:0000256" key="1">
    <source>
        <dbReference type="SAM" id="MobiDB-lite"/>
    </source>
</evidence>